<accession>A0A7W7PRC0</accession>
<sequence length="189" mass="20298">MHDPTLPFPEPEDSPFTGGGGGPPVVTDEIFGAIEVRLDGDRGSVAVEGGDLPHALVVRSRGAAPNRYAPIGTRDRGHLTLTLDDRRARIVPARAWLPRRSYRVDVMLPDTRYRLVPCSATASRLLRDRQCIGEFTSRGDGSVTAAWGEHAEPVAQDAAVGYLLAAAFGTGSRTMTDVFLDALDALLPH</sequence>
<feature type="region of interest" description="Disordered" evidence="1">
    <location>
        <begin position="1"/>
        <end position="24"/>
    </location>
</feature>
<evidence type="ECO:0000313" key="3">
    <source>
        <dbReference type="Proteomes" id="UP000579523"/>
    </source>
</evidence>
<dbReference type="EMBL" id="JACHJI010000004">
    <property type="protein sequence ID" value="MBB4898533.1"/>
    <property type="molecule type" value="Genomic_DNA"/>
</dbReference>
<dbReference type="AlphaFoldDB" id="A0A7W7PRC0"/>
<name>A0A7W7PRC0_9ACTN</name>
<comment type="caution">
    <text evidence="2">The sequence shown here is derived from an EMBL/GenBank/DDBJ whole genome shotgun (WGS) entry which is preliminary data.</text>
</comment>
<organism evidence="2 3">
    <name type="scientific">Streptomyces griseomycini</name>
    <dbReference type="NCBI Taxonomy" id="66895"/>
    <lineage>
        <taxon>Bacteria</taxon>
        <taxon>Bacillati</taxon>
        <taxon>Actinomycetota</taxon>
        <taxon>Actinomycetes</taxon>
        <taxon>Kitasatosporales</taxon>
        <taxon>Streptomycetaceae</taxon>
        <taxon>Streptomyces</taxon>
    </lineage>
</organism>
<reference evidence="2 3" key="1">
    <citation type="submission" date="2020-08" db="EMBL/GenBank/DDBJ databases">
        <title>Genomic Encyclopedia of Type Strains, Phase III (KMG-III): the genomes of soil and plant-associated and newly described type strains.</title>
        <authorList>
            <person name="Whitman W."/>
        </authorList>
    </citation>
    <scope>NUCLEOTIDE SEQUENCE [LARGE SCALE GENOMIC DNA]</scope>
    <source>
        <strain evidence="2 3">CECT 3273</strain>
    </source>
</reference>
<keyword evidence="3" id="KW-1185">Reference proteome</keyword>
<gene>
    <name evidence="2" type="ORF">FHS37_002591</name>
</gene>
<evidence type="ECO:0000313" key="2">
    <source>
        <dbReference type="EMBL" id="MBB4898533.1"/>
    </source>
</evidence>
<evidence type="ECO:0000256" key="1">
    <source>
        <dbReference type="SAM" id="MobiDB-lite"/>
    </source>
</evidence>
<dbReference type="Proteomes" id="UP000579523">
    <property type="component" value="Unassembled WGS sequence"/>
</dbReference>
<protein>
    <submittedName>
        <fullName evidence="2">Uncharacterized protein</fullName>
    </submittedName>
</protein>
<dbReference type="RefSeq" id="WP_229889933.1">
    <property type="nucleotide sequence ID" value="NZ_BMTI01000010.1"/>
</dbReference>
<proteinExistence type="predicted"/>